<protein>
    <recommendedName>
        <fullName evidence="7">MARVEL domain-containing protein</fullName>
    </recommendedName>
</protein>
<comment type="subcellular location">
    <subcellularLocation>
        <location evidence="1">Membrane</location>
        <topology evidence="1">Multi-pass membrane protein</topology>
    </subcellularLocation>
</comment>
<evidence type="ECO:0000256" key="4">
    <source>
        <dbReference type="ARBA" id="ARBA00023136"/>
    </source>
</evidence>
<feature type="transmembrane region" description="Helical" evidence="6">
    <location>
        <begin position="82"/>
        <end position="104"/>
    </location>
</feature>
<evidence type="ECO:0000256" key="1">
    <source>
        <dbReference type="ARBA" id="ARBA00004141"/>
    </source>
</evidence>
<accession>A0A9P4RBZ3</accession>
<name>A0A9P4RBZ3_9PLEO</name>
<evidence type="ECO:0000256" key="6">
    <source>
        <dbReference type="SAM" id="Phobius"/>
    </source>
</evidence>
<keyword evidence="3 6" id="KW-1133">Transmembrane helix</keyword>
<dbReference type="OrthoDB" id="3798631at2759"/>
<comment type="caution">
    <text evidence="8">The sequence shown here is derived from an EMBL/GenBank/DDBJ whole genome shotgun (WGS) entry which is preliminary data.</text>
</comment>
<evidence type="ECO:0000256" key="3">
    <source>
        <dbReference type="ARBA" id="ARBA00022989"/>
    </source>
</evidence>
<keyword evidence="9" id="KW-1185">Reference proteome</keyword>
<dbReference type="GO" id="GO:0016020">
    <property type="term" value="C:membrane"/>
    <property type="evidence" value="ECO:0007669"/>
    <property type="project" value="UniProtKB-SubCell"/>
</dbReference>
<reference evidence="8" key="1">
    <citation type="journal article" date="2020" name="Stud. Mycol.">
        <title>101 Dothideomycetes genomes: a test case for predicting lifestyles and emergence of pathogens.</title>
        <authorList>
            <person name="Haridas S."/>
            <person name="Albert R."/>
            <person name="Binder M."/>
            <person name="Bloem J."/>
            <person name="Labutti K."/>
            <person name="Salamov A."/>
            <person name="Andreopoulos B."/>
            <person name="Baker S."/>
            <person name="Barry K."/>
            <person name="Bills G."/>
            <person name="Bluhm B."/>
            <person name="Cannon C."/>
            <person name="Castanera R."/>
            <person name="Culley D."/>
            <person name="Daum C."/>
            <person name="Ezra D."/>
            <person name="Gonzalez J."/>
            <person name="Henrissat B."/>
            <person name="Kuo A."/>
            <person name="Liang C."/>
            <person name="Lipzen A."/>
            <person name="Lutzoni F."/>
            <person name="Magnuson J."/>
            <person name="Mondo S."/>
            <person name="Nolan M."/>
            <person name="Ohm R."/>
            <person name="Pangilinan J."/>
            <person name="Park H.-J."/>
            <person name="Ramirez L."/>
            <person name="Alfaro M."/>
            <person name="Sun H."/>
            <person name="Tritt A."/>
            <person name="Yoshinaga Y."/>
            <person name="Zwiers L.-H."/>
            <person name="Turgeon B."/>
            <person name="Goodwin S."/>
            <person name="Spatafora J."/>
            <person name="Crous P."/>
            <person name="Grigoriev I."/>
        </authorList>
    </citation>
    <scope>NUCLEOTIDE SEQUENCE</scope>
    <source>
        <strain evidence="8">CBS 125425</strain>
    </source>
</reference>
<dbReference type="PANTHER" id="PTHR37451:SF4">
    <property type="entry name" value="MARVEL DOMAIN-CONTAINING PROTEIN"/>
    <property type="match status" value="1"/>
</dbReference>
<sequence length="277" mass="30462">MYMLKGGAVPIPRWILIFRFFQLLFAIVVLALTAYALSIGGGGPIQPPLITTIIIACLTILPILILTTPLHLVQRRVYDPRIALLLDGFAMLWWLGTMAALASYQRIFRRYGKDSVVVNEEFLGCRKCRRAWQSGTAATWFSAVEFFLFLFTTLAFIYYYHCHLAEIPAPGIGRRNTTKTSTAAGRGTSAGVGASAAETSTTPAHGNHQHEMSSIPHPTSGQVGYSGPNPPYPTDNETSSQPVRNHHQREQRQGEYGGYEPGSNEGYGATEQRPSVT</sequence>
<feature type="region of interest" description="Disordered" evidence="5">
    <location>
        <begin position="171"/>
        <end position="277"/>
    </location>
</feature>
<evidence type="ECO:0000259" key="7">
    <source>
        <dbReference type="Pfam" id="PF01284"/>
    </source>
</evidence>
<dbReference type="Proteomes" id="UP000799444">
    <property type="component" value="Unassembled WGS sequence"/>
</dbReference>
<dbReference type="AlphaFoldDB" id="A0A9P4RBZ3"/>
<proteinExistence type="predicted"/>
<dbReference type="EMBL" id="ML996100">
    <property type="protein sequence ID" value="KAF2740479.1"/>
    <property type="molecule type" value="Genomic_DNA"/>
</dbReference>
<keyword evidence="2 6" id="KW-0812">Transmembrane</keyword>
<organism evidence="8 9">
    <name type="scientific">Polyplosphaeria fusca</name>
    <dbReference type="NCBI Taxonomy" id="682080"/>
    <lineage>
        <taxon>Eukaryota</taxon>
        <taxon>Fungi</taxon>
        <taxon>Dikarya</taxon>
        <taxon>Ascomycota</taxon>
        <taxon>Pezizomycotina</taxon>
        <taxon>Dothideomycetes</taxon>
        <taxon>Pleosporomycetidae</taxon>
        <taxon>Pleosporales</taxon>
        <taxon>Tetraplosphaeriaceae</taxon>
        <taxon>Polyplosphaeria</taxon>
    </lineage>
</organism>
<dbReference type="Pfam" id="PF01284">
    <property type="entry name" value="MARVEL"/>
    <property type="match status" value="1"/>
</dbReference>
<dbReference type="InterPro" id="IPR008253">
    <property type="entry name" value="Marvel"/>
</dbReference>
<feature type="transmembrane region" description="Helical" evidence="6">
    <location>
        <begin position="14"/>
        <end position="37"/>
    </location>
</feature>
<keyword evidence="4 6" id="KW-0472">Membrane</keyword>
<evidence type="ECO:0000256" key="5">
    <source>
        <dbReference type="SAM" id="MobiDB-lite"/>
    </source>
</evidence>
<gene>
    <name evidence="8" type="ORF">EJ04DRAFT_518785</name>
</gene>
<feature type="transmembrane region" description="Helical" evidence="6">
    <location>
        <begin position="49"/>
        <end position="70"/>
    </location>
</feature>
<evidence type="ECO:0000256" key="2">
    <source>
        <dbReference type="ARBA" id="ARBA00022692"/>
    </source>
</evidence>
<dbReference type="PANTHER" id="PTHR37451">
    <property type="entry name" value="MARVEL DOMAIN"/>
    <property type="match status" value="1"/>
</dbReference>
<feature type="domain" description="MARVEL" evidence="7">
    <location>
        <begin position="16"/>
        <end position="153"/>
    </location>
</feature>
<feature type="transmembrane region" description="Helical" evidence="6">
    <location>
        <begin position="137"/>
        <end position="160"/>
    </location>
</feature>
<evidence type="ECO:0000313" key="9">
    <source>
        <dbReference type="Proteomes" id="UP000799444"/>
    </source>
</evidence>
<evidence type="ECO:0000313" key="8">
    <source>
        <dbReference type="EMBL" id="KAF2740479.1"/>
    </source>
</evidence>